<sequence length="141" mass="15568">MSAMPPLLLKLWREQHPKGHEQTNLDFKAQRPIATPVPLFEGTLISAGSVTHPASLTVSLQSGLPQTAEVLIILPFQRVTRRAQIKSTQGSAVSVEQDPSLNRTLHSYAPDEIDPVLPSASWHRKQPQPQSNLSNDRPLLD</sequence>
<evidence type="ECO:0000313" key="3">
    <source>
        <dbReference type="Proteomes" id="UP000564385"/>
    </source>
</evidence>
<name>A0A852VMX6_9BACT</name>
<dbReference type="AlphaFoldDB" id="A0A852VMX6"/>
<gene>
    <name evidence="2" type="ORF">HDF08_003527</name>
</gene>
<feature type="compositionally biased region" description="Polar residues" evidence="1">
    <location>
        <begin position="85"/>
        <end position="105"/>
    </location>
</feature>
<reference evidence="2 3" key="1">
    <citation type="submission" date="2020-07" db="EMBL/GenBank/DDBJ databases">
        <title>Genomic Encyclopedia of Type Strains, Phase IV (KMG-V): Genome sequencing to study the core and pangenomes of soil and plant-associated prokaryotes.</title>
        <authorList>
            <person name="Whitman W."/>
        </authorList>
    </citation>
    <scope>NUCLEOTIDE SEQUENCE [LARGE SCALE GENOMIC DNA]</scope>
    <source>
        <strain evidence="2 3">M8UP22</strain>
    </source>
</reference>
<comment type="caution">
    <text evidence="2">The sequence shown here is derived from an EMBL/GenBank/DDBJ whole genome shotgun (WGS) entry which is preliminary data.</text>
</comment>
<protein>
    <submittedName>
        <fullName evidence="2">Uncharacterized protein</fullName>
    </submittedName>
</protein>
<accession>A0A852VMX6</accession>
<evidence type="ECO:0000313" key="2">
    <source>
        <dbReference type="EMBL" id="NYF91425.1"/>
    </source>
</evidence>
<proteinExistence type="predicted"/>
<feature type="region of interest" description="Disordered" evidence="1">
    <location>
        <begin position="85"/>
        <end position="141"/>
    </location>
</feature>
<dbReference type="EMBL" id="JACCCU010000002">
    <property type="protein sequence ID" value="NYF91425.1"/>
    <property type="molecule type" value="Genomic_DNA"/>
</dbReference>
<organism evidence="2 3">
    <name type="scientific">Tunturiibacter lichenicola</name>
    <dbReference type="NCBI Taxonomy" id="2051959"/>
    <lineage>
        <taxon>Bacteria</taxon>
        <taxon>Pseudomonadati</taxon>
        <taxon>Acidobacteriota</taxon>
        <taxon>Terriglobia</taxon>
        <taxon>Terriglobales</taxon>
        <taxon>Acidobacteriaceae</taxon>
        <taxon>Tunturiibacter</taxon>
    </lineage>
</organism>
<evidence type="ECO:0000256" key="1">
    <source>
        <dbReference type="SAM" id="MobiDB-lite"/>
    </source>
</evidence>
<dbReference type="Proteomes" id="UP000564385">
    <property type="component" value="Unassembled WGS sequence"/>
</dbReference>